<comment type="caution">
    <text evidence="1">The sequence shown here is derived from an EMBL/GenBank/DDBJ whole genome shotgun (WGS) entry which is preliminary data.</text>
</comment>
<name>A0A8I1FSV9_9PSED</name>
<reference evidence="1" key="1">
    <citation type="submission" date="2020-12" db="EMBL/GenBank/DDBJ databases">
        <title>Antibiotic resistance and phylogeny of Pseudomonas spp. isolated over three decades from chicken meat in the Norwegian food chain.</title>
        <authorList>
            <person name="Moen B."/>
        </authorList>
    </citation>
    <scope>NUCLEOTIDE SEQUENCE</scope>
    <source>
        <strain evidence="1">MF6762</strain>
    </source>
</reference>
<dbReference type="AlphaFoldDB" id="A0A8I1FSV9"/>
<protein>
    <submittedName>
        <fullName evidence="1">Uncharacterized protein</fullName>
    </submittedName>
</protein>
<dbReference type="Proteomes" id="UP000658390">
    <property type="component" value="Unassembled WGS sequence"/>
</dbReference>
<evidence type="ECO:0000313" key="1">
    <source>
        <dbReference type="EMBL" id="MBJ2256376.1"/>
    </source>
</evidence>
<proteinExistence type="predicted"/>
<organism evidence="1 2">
    <name type="scientific">Pseudomonas psychrophila</name>
    <dbReference type="NCBI Taxonomy" id="122355"/>
    <lineage>
        <taxon>Bacteria</taxon>
        <taxon>Pseudomonadati</taxon>
        <taxon>Pseudomonadota</taxon>
        <taxon>Gammaproteobacteria</taxon>
        <taxon>Pseudomonadales</taxon>
        <taxon>Pseudomonadaceae</taxon>
        <taxon>Pseudomonas</taxon>
    </lineage>
</organism>
<evidence type="ECO:0000313" key="2">
    <source>
        <dbReference type="Proteomes" id="UP000658390"/>
    </source>
</evidence>
<gene>
    <name evidence="1" type="ORF">JFT45_07590</name>
</gene>
<dbReference type="EMBL" id="JAEKCZ010000005">
    <property type="protein sequence ID" value="MBJ2256376.1"/>
    <property type="molecule type" value="Genomic_DNA"/>
</dbReference>
<accession>A0A8I1FSV9</accession>
<sequence>MSTKPNWFHVACFALQLITVALRIDDAVFMHAQCVPAIAAAAKKEPDKGLACVKSGLH</sequence>
<dbReference type="RefSeq" id="WP_176464912.1">
    <property type="nucleotide sequence ID" value="NZ_JAEKCZ010000005.1"/>
</dbReference>